<dbReference type="InterPro" id="IPR000639">
    <property type="entry name" value="Epox_hydrolase-like"/>
</dbReference>
<keyword evidence="1" id="KW-0732">Signal</keyword>
<proteinExistence type="predicted"/>
<dbReference type="VEuPathDB" id="FungiDB:jhhlp_004948"/>
<organism evidence="3 4">
    <name type="scientific">Lomentospora prolificans</name>
    <dbReference type="NCBI Taxonomy" id="41688"/>
    <lineage>
        <taxon>Eukaryota</taxon>
        <taxon>Fungi</taxon>
        <taxon>Dikarya</taxon>
        <taxon>Ascomycota</taxon>
        <taxon>Pezizomycotina</taxon>
        <taxon>Sordariomycetes</taxon>
        <taxon>Hypocreomycetidae</taxon>
        <taxon>Microascales</taxon>
        <taxon>Microascaceae</taxon>
        <taxon>Lomentospora</taxon>
    </lineage>
</organism>
<dbReference type="OrthoDB" id="10249433at2759"/>
<name>A0A2N3N878_9PEZI</name>
<dbReference type="PANTHER" id="PTHR43798">
    <property type="entry name" value="MONOACYLGLYCEROL LIPASE"/>
    <property type="match status" value="1"/>
</dbReference>
<dbReference type="InterPro" id="IPR050266">
    <property type="entry name" value="AB_hydrolase_sf"/>
</dbReference>
<comment type="caution">
    <text evidence="3">The sequence shown here is derived from an EMBL/GenBank/DDBJ whole genome shotgun (WGS) entry which is preliminary data.</text>
</comment>
<evidence type="ECO:0000313" key="3">
    <source>
        <dbReference type="EMBL" id="PKS08562.1"/>
    </source>
</evidence>
<reference evidence="3 4" key="1">
    <citation type="journal article" date="2017" name="G3 (Bethesda)">
        <title>First Draft Genome Sequence of the Pathogenic Fungus Lomentospora prolificans (Formerly Scedosporium prolificans).</title>
        <authorList>
            <person name="Luo R."/>
            <person name="Zimin A."/>
            <person name="Workman R."/>
            <person name="Fan Y."/>
            <person name="Pertea G."/>
            <person name="Grossman N."/>
            <person name="Wear M.P."/>
            <person name="Jia B."/>
            <person name="Miller H."/>
            <person name="Casadevall A."/>
            <person name="Timp W."/>
            <person name="Zhang S.X."/>
            <person name="Salzberg S.L."/>
        </authorList>
    </citation>
    <scope>NUCLEOTIDE SEQUENCE [LARGE SCALE GENOMIC DNA]</scope>
    <source>
        <strain evidence="3 4">JHH-5317</strain>
    </source>
</reference>
<evidence type="ECO:0000313" key="4">
    <source>
        <dbReference type="Proteomes" id="UP000233524"/>
    </source>
</evidence>
<evidence type="ECO:0000256" key="1">
    <source>
        <dbReference type="SAM" id="SignalP"/>
    </source>
</evidence>
<dbReference type="AlphaFoldDB" id="A0A2N3N878"/>
<dbReference type="Pfam" id="PF00561">
    <property type="entry name" value="Abhydrolase_1"/>
    <property type="match status" value="1"/>
</dbReference>
<dbReference type="InParanoid" id="A0A2N3N878"/>
<evidence type="ECO:0000259" key="2">
    <source>
        <dbReference type="Pfam" id="PF00561"/>
    </source>
</evidence>
<dbReference type="EMBL" id="NLAX01000095">
    <property type="protein sequence ID" value="PKS08562.1"/>
    <property type="molecule type" value="Genomic_DNA"/>
</dbReference>
<feature type="domain" description="AB hydrolase-1" evidence="2">
    <location>
        <begin position="49"/>
        <end position="287"/>
    </location>
</feature>
<dbReference type="InterPro" id="IPR029058">
    <property type="entry name" value="AB_hydrolase_fold"/>
</dbReference>
<dbReference type="InterPro" id="IPR000073">
    <property type="entry name" value="AB_hydrolase_1"/>
</dbReference>
<keyword evidence="4" id="KW-1185">Reference proteome</keyword>
<dbReference type="SUPFAM" id="SSF53474">
    <property type="entry name" value="alpha/beta-Hydrolases"/>
    <property type="match status" value="1"/>
</dbReference>
<dbReference type="PANTHER" id="PTHR43798:SF33">
    <property type="entry name" value="HYDROLASE, PUTATIVE (AFU_ORTHOLOGUE AFUA_2G14860)-RELATED"/>
    <property type="match status" value="1"/>
</dbReference>
<feature type="signal peptide" evidence="1">
    <location>
        <begin position="1"/>
        <end position="18"/>
    </location>
</feature>
<dbReference type="GO" id="GO:0016020">
    <property type="term" value="C:membrane"/>
    <property type="evidence" value="ECO:0007669"/>
    <property type="project" value="TreeGrafter"/>
</dbReference>
<dbReference type="Proteomes" id="UP000233524">
    <property type="component" value="Unassembled WGS sequence"/>
</dbReference>
<protein>
    <recommendedName>
        <fullName evidence="2">AB hydrolase-1 domain-containing protein</fullName>
    </recommendedName>
</protein>
<dbReference type="Gene3D" id="3.40.50.1820">
    <property type="entry name" value="alpha/beta hydrolase"/>
    <property type="match status" value="1"/>
</dbReference>
<sequence>MKISTLLTSVLQLLGVSSMGLQQRTGRVQTGDGVHLHYTQVGPRSGQQILFIPGWRQTAAEWRKQVDHFAEAGFLVTTYDMRGHGESEKPSFGYRISRFAADLNDVLRELNLRHLTIVGHSMGSSVVWAWWDQYPNARYHVSKLVVVDQSAVMVRDPHWTDSQAAGLAAIFTPGDVYDLADDMAAQLPSLVRGMFTDSISESDYGWILSENTKMSDANAAALLVDHAFRDWRDVLPRIGVPTLAIAGNLSIFPHAGIEWVASQIPGAEHYTFSSEDKGSHFMFWENPDKFNAVVQDFVSTEA</sequence>
<feature type="chain" id="PRO_5014852638" description="AB hydrolase-1 domain-containing protein" evidence="1">
    <location>
        <begin position="19"/>
        <end position="302"/>
    </location>
</feature>
<dbReference type="STRING" id="41688.A0A2N3N878"/>
<dbReference type="GO" id="GO:0003824">
    <property type="term" value="F:catalytic activity"/>
    <property type="evidence" value="ECO:0007669"/>
    <property type="project" value="InterPro"/>
</dbReference>
<accession>A0A2N3N878</accession>
<dbReference type="PRINTS" id="PR00412">
    <property type="entry name" value="EPOXHYDRLASE"/>
</dbReference>
<gene>
    <name evidence="3" type="ORF">jhhlp_004948</name>
</gene>